<evidence type="ECO:0000313" key="2">
    <source>
        <dbReference type="Proteomes" id="UP000053244"/>
    </source>
</evidence>
<dbReference type="Proteomes" id="UP000053244">
    <property type="component" value="Unassembled WGS sequence"/>
</dbReference>
<comment type="caution">
    <text evidence="1">The sequence shown here is derived from an EMBL/GenBank/DDBJ whole genome shotgun (WGS) entry which is preliminary data.</text>
</comment>
<reference evidence="1 2" key="1">
    <citation type="submission" date="2015-10" db="EMBL/GenBank/DDBJ databases">
        <authorList>
            <person name="Gilbert D.G."/>
        </authorList>
    </citation>
    <scope>NUCLEOTIDE SEQUENCE [LARGE SCALE GENOMIC DNA]</scope>
    <source>
        <strain evidence="1 2">NRRL B-16712</strain>
    </source>
</reference>
<dbReference type="RefSeq" id="WP_067703428.1">
    <property type="nucleotide sequence ID" value="NZ_LLZH01000313.1"/>
</dbReference>
<protein>
    <submittedName>
        <fullName evidence="1">Uncharacterized protein</fullName>
    </submittedName>
</protein>
<dbReference type="EMBL" id="LLZH01000313">
    <property type="protein sequence ID" value="KUL25486.1"/>
    <property type="molecule type" value="Genomic_DNA"/>
</dbReference>
<sequence>MSVVVVDRPVREILVRAGTQTNCNGIARILADLEPAEQFAFVDAHEPVWTGDCDDEAISWCVDAVRRGVVAELTEQGQGELPAVRFVLRRILVHPIDSAPHRNEQVGRMAVTEGLRRLTEITG</sequence>
<gene>
    <name evidence="1" type="ORF">ADL15_40480</name>
</gene>
<evidence type="ECO:0000313" key="1">
    <source>
        <dbReference type="EMBL" id="KUL25486.1"/>
    </source>
</evidence>
<dbReference type="OrthoDB" id="3297304at2"/>
<dbReference type="AlphaFoldDB" id="A0A101JES5"/>
<proteinExistence type="predicted"/>
<keyword evidence="2" id="KW-1185">Reference proteome</keyword>
<name>A0A101JES5_9ACTN</name>
<accession>A0A101JES5</accession>
<organism evidence="1 2">
    <name type="scientific">Actinoplanes awajinensis subsp. mycoplanecinus</name>
    <dbReference type="NCBI Taxonomy" id="135947"/>
    <lineage>
        <taxon>Bacteria</taxon>
        <taxon>Bacillati</taxon>
        <taxon>Actinomycetota</taxon>
        <taxon>Actinomycetes</taxon>
        <taxon>Micromonosporales</taxon>
        <taxon>Micromonosporaceae</taxon>
        <taxon>Actinoplanes</taxon>
    </lineage>
</organism>